<evidence type="ECO:0000259" key="2">
    <source>
        <dbReference type="Pfam" id="PF01578"/>
    </source>
</evidence>
<feature type="transmembrane region" description="Helical" evidence="1">
    <location>
        <begin position="27"/>
        <end position="47"/>
    </location>
</feature>
<keyword evidence="1" id="KW-0812">Transmembrane</keyword>
<accession>A0A382EWG1</accession>
<dbReference type="PANTHER" id="PTHR38034">
    <property type="entry name" value="INNER MEMBRANE PROTEIN YPJD"/>
    <property type="match status" value="1"/>
</dbReference>
<evidence type="ECO:0000256" key="1">
    <source>
        <dbReference type="SAM" id="Phobius"/>
    </source>
</evidence>
<dbReference type="GO" id="GO:0017004">
    <property type="term" value="P:cytochrome complex assembly"/>
    <property type="evidence" value="ECO:0007669"/>
    <property type="project" value="InterPro"/>
</dbReference>
<protein>
    <recommendedName>
        <fullName evidence="2">Cytochrome c assembly protein domain-containing protein</fullName>
    </recommendedName>
</protein>
<feature type="non-terminal residue" evidence="3">
    <location>
        <position position="244"/>
    </location>
</feature>
<dbReference type="GO" id="GO:0020037">
    <property type="term" value="F:heme binding"/>
    <property type="evidence" value="ECO:0007669"/>
    <property type="project" value="InterPro"/>
</dbReference>
<evidence type="ECO:0000313" key="3">
    <source>
        <dbReference type="EMBL" id="SVB55038.1"/>
    </source>
</evidence>
<feature type="transmembrane region" description="Helical" evidence="1">
    <location>
        <begin position="59"/>
        <end position="80"/>
    </location>
</feature>
<feature type="transmembrane region" description="Helical" evidence="1">
    <location>
        <begin position="210"/>
        <end position="228"/>
    </location>
</feature>
<sequence length="244" mass="26983">MSAVVVYGTSMLYSAFLWRRGFQRDNWINHSLLAVAFVLHTVAMAKRGFSLQHCPVNNLYEATAFVLWTIAAGSLVFGLWPRLRFLGVFTSPLLFCVGVFALMPGLDPPPTGKPQFTNGWASLHAAMIMLGYGAFGLSAVAGSMFLTQERNLKFHRARALFTLLPPIQRLEKMITVSLATGLVLLTAGLGLGAAYVELPEGASFQGDPKVIWSMLVWAIYSVLLLLHWKFDQRGRRYAWSAIVA</sequence>
<name>A0A382EWG1_9ZZZZ</name>
<keyword evidence="1" id="KW-1133">Transmembrane helix</keyword>
<keyword evidence="1" id="KW-0472">Membrane</keyword>
<organism evidence="3">
    <name type="scientific">marine metagenome</name>
    <dbReference type="NCBI Taxonomy" id="408172"/>
    <lineage>
        <taxon>unclassified sequences</taxon>
        <taxon>metagenomes</taxon>
        <taxon>ecological metagenomes</taxon>
    </lineage>
</organism>
<dbReference type="PANTHER" id="PTHR38034:SF1">
    <property type="entry name" value="INNER MEMBRANE PROTEIN YPJD"/>
    <property type="match status" value="1"/>
</dbReference>
<dbReference type="AlphaFoldDB" id="A0A382EWG1"/>
<feature type="transmembrane region" description="Helical" evidence="1">
    <location>
        <begin position="123"/>
        <end position="146"/>
    </location>
</feature>
<reference evidence="3" key="1">
    <citation type="submission" date="2018-05" db="EMBL/GenBank/DDBJ databases">
        <authorList>
            <person name="Lanie J.A."/>
            <person name="Ng W.-L."/>
            <person name="Kazmierczak K.M."/>
            <person name="Andrzejewski T.M."/>
            <person name="Davidsen T.M."/>
            <person name="Wayne K.J."/>
            <person name="Tettelin H."/>
            <person name="Glass J.I."/>
            <person name="Rusch D."/>
            <person name="Podicherti R."/>
            <person name="Tsui H.-C.T."/>
            <person name="Winkler M.E."/>
        </authorList>
    </citation>
    <scope>NUCLEOTIDE SEQUENCE</scope>
</reference>
<dbReference type="Pfam" id="PF01578">
    <property type="entry name" value="Cytochrom_C_asm"/>
    <property type="match status" value="1"/>
</dbReference>
<feature type="transmembrane region" description="Helical" evidence="1">
    <location>
        <begin position="174"/>
        <end position="198"/>
    </location>
</feature>
<proteinExistence type="predicted"/>
<feature type="transmembrane region" description="Helical" evidence="1">
    <location>
        <begin position="85"/>
        <end position="103"/>
    </location>
</feature>
<dbReference type="InterPro" id="IPR002541">
    <property type="entry name" value="Cyt_c_assembly"/>
</dbReference>
<feature type="domain" description="Cytochrome c assembly protein" evidence="2">
    <location>
        <begin position="58"/>
        <end position="243"/>
    </location>
</feature>
<dbReference type="EMBL" id="UINC01046696">
    <property type="protein sequence ID" value="SVB55038.1"/>
    <property type="molecule type" value="Genomic_DNA"/>
</dbReference>
<dbReference type="InterPro" id="IPR052372">
    <property type="entry name" value="YpjD/HemX"/>
</dbReference>
<gene>
    <name evidence="3" type="ORF">METZ01_LOCUS207892</name>
</gene>